<keyword evidence="1" id="KW-0489">Methyltransferase</keyword>
<dbReference type="SUPFAM" id="SSF53335">
    <property type="entry name" value="S-adenosyl-L-methionine-dependent methyltransferases"/>
    <property type="match status" value="1"/>
</dbReference>
<reference evidence="1 2" key="1">
    <citation type="submission" date="2018-10" db="EMBL/GenBank/DDBJ databases">
        <title>Isolation from soil.</title>
        <authorList>
            <person name="Hu J."/>
        </authorList>
    </citation>
    <scope>NUCLEOTIDE SEQUENCE [LARGE SCALE GENOMIC DNA]</scope>
    <source>
        <strain evidence="1 2">NEAU-Ht49</strain>
    </source>
</reference>
<keyword evidence="2" id="KW-1185">Reference proteome</keyword>
<protein>
    <submittedName>
        <fullName evidence="1">Class I SAM-dependent methyltransferase</fullName>
    </submittedName>
</protein>
<proteinExistence type="predicted"/>
<evidence type="ECO:0000313" key="1">
    <source>
        <dbReference type="EMBL" id="RMI41516.1"/>
    </source>
</evidence>
<dbReference type="GO" id="GO:0008168">
    <property type="term" value="F:methyltransferase activity"/>
    <property type="evidence" value="ECO:0007669"/>
    <property type="project" value="UniProtKB-KW"/>
</dbReference>
<accession>A0A3M2LWL2</accession>
<sequence>MGGVVKQTLRSRFVEGPDSLGAKARQRRWDMFRQAFPDLDAMSVIDLGGTYEFWDRAPARPARLHIVNLLEKQPDDLPDGVTAETGDACDLREDLLGRDFDLVVSNSVIEHVGGIARRERFARAVRELAPRHWVQTPYRYFPIEPHWVCPGFQFLPLSTRARLAERWPLVKVKPEGREAAIADALGVELLGRTEMGYLFPESDILGERFAGLVKSLIAVKRG</sequence>
<dbReference type="OrthoDB" id="7260171at2"/>
<dbReference type="GO" id="GO:0032259">
    <property type="term" value="P:methylation"/>
    <property type="evidence" value="ECO:0007669"/>
    <property type="project" value="UniProtKB-KW"/>
</dbReference>
<comment type="caution">
    <text evidence="1">The sequence shown here is derived from an EMBL/GenBank/DDBJ whole genome shotgun (WGS) entry which is preliminary data.</text>
</comment>
<gene>
    <name evidence="1" type="ORF">EBO15_22815</name>
</gene>
<dbReference type="Gene3D" id="3.40.50.150">
    <property type="entry name" value="Vaccinia Virus protein VP39"/>
    <property type="match status" value="1"/>
</dbReference>
<evidence type="ECO:0000313" key="2">
    <source>
        <dbReference type="Proteomes" id="UP000282674"/>
    </source>
</evidence>
<name>A0A3M2LWL2_9ACTN</name>
<dbReference type="EMBL" id="RFFG01000042">
    <property type="protein sequence ID" value="RMI41516.1"/>
    <property type="molecule type" value="Genomic_DNA"/>
</dbReference>
<dbReference type="InterPro" id="IPR029063">
    <property type="entry name" value="SAM-dependent_MTases_sf"/>
</dbReference>
<dbReference type="AlphaFoldDB" id="A0A3M2LWL2"/>
<dbReference type="Proteomes" id="UP000282674">
    <property type="component" value="Unassembled WGS sequence"/>
</dbReference>
<keyword evidence="1" id="KW-0808">Transferase</keyword>
<organism evidence="1 2">
    <name type="scientific">Actinomadura harenae</name>
    <dbReference type="NCBI Taxonomy" id="2483351"/>
    <lineage>
        <taxon>Bacteria</taxon>
        <taxon>Bacillati</taxon>
        <taxon>Actinomycetota</taxon>
        <taxon>Actinomycetes</taxon>
        <taxon>Streptosporangiales</taxon>
        <taxon>Thermomonosporaceae</taxon>
        <taxon>Actinomadura</taxon>
    </lineage>
</organism>